<dbReference type="EMBL" id="HG793203">
    <property type="protein sequence ID" value="CRL31060.1"/>
    <property type="molecule type" value="Genomic_DNA"/>
</dbReference>
<gene>
    <name evidence="1" type="ORF">PCAMFM013_S070g000009</name>
</gene>
<accession>A0A0G4PXE0</accession>
<organism evidence="1 2">
    <name type="scientific">Penicillium camemberti (strain FM 013)</name>
    <dbReference type="NCBI Taxonomy" id="1429867"/>
    <lineage>
        <taxon>Eukaryota</taxon>
        <taxon>Fungi</taxon>
        <taxon>Dikarya</taxon>
        <taxon>Ascomycota</taxon>
        <taxon>Pezizomycotina</taxon>
        <taxon>Eurotiomycetes</taxon>
        <taxon>Eurotiomycetidae</taxon>
        <taxon>Eurotiales</taxon>
        <taxon>Aspergillaceae</taxon>
        <taxon>Penicillium</taxon>
    </lineage>
</organism>
<sequence length="49" mass="5464">MGKDMILGRKLWGWIDIRITATLGPNWQSAMLRKGQDDPSGCQSLIYAA</sequence>
<name>A0A0G4PXE0_PENC3</name>
<protein>
    <submittedName>
        <fullName evidence="1">Str. FM013</fullName>
    </submittedName>
</protein>
<keyword evidence="2" id="KW-1185">Reference proteome</keyword>
<reference evidence="1 2" key="1">
    <citation type="journal article" date="2014" name="Nat. Commun.">
        <title>Multiple recent horizontal transfers of a large genomic region in cheese making fungi.</title>
        <authorList>
            <person name="Cheeseman K."/>
            <person name="Ropars J."/>
            <person name="Renault P."/>
            <person name="Dupont J."/>
            <person name="Gouzy J."/>
            <person name="Branca A."/>
            <person name="Abraham A.L."/>
            <person name="Ceppi M."/>
            <person name="Conseiller E."/>
            <person name="Debuchy R."/>
            <person name="Malagnac F."/>
            <person name="Goarin A."/>
            <person name="Silar P."/>
            <person name="Lacoste S."/>
            <person name="Sallet E."/>
            <person name="Bensimon A."/>
            <person name="Giraud T."/>
            <person name="Brygoo Y."/>
        </authorList>
    </citation>
    <scope>NUCLEOTIDE SEQUENCE [LARGE SCALE GENOMIC DNA]</scope>
    <source>
        <strain evidence="2">FM 013</strain>
    </source>
</reference>
<dbReference type="AlphaFoldDB" id="A0A0G4PXE0"/>
<evidence type="ECO:0000313" key="1">
    <source>
        <dbReference type="EMBL" id="CRL31060.1"/>
    </source>
</evidence>
<proteinExistence type="predicted"/>
<dbReference type="Proteomes" id="UP000053732">
    <property type="component" value="Unassembled WGS sequence"/>
</dbReference>
<evidence type="ECO:0000313" key="2">
    <source>
        <dbReference type="Proteomes" id="UP000053732"/>
    </source>
</evidence>